<dbReference type="InterPro" id="IPR045864">
    <property type="entry name" value="aa-tRNA-synth_II/BPL/LPL"/>
</dbReference>
<dbReference type="FunCoup" id="F2UL56">
    <property type="interactions" value="1544"/>
</dbReference>
<dbReference type="CDD" id="cd00496">
    <property type="entry name" value="PheRS_alpha_core"/>
    <property type="match status" value="1"/>
</dbReference>
<dbReference type="GeneID" id="16070472"/>
<keyword evidence="11" id="KW-0460">Magnesium</keyword>
<dbReference type="EC" id="6.1.1.20" evidence="5"/>
<dbReference type="eggNOG" id="KOG2784">
    <property type="taxonomic scope" value="Eukaryota"/>
</dbReference>
<keyword evidence="8" id="KW-0479">Metal-binding</keyword>
<evidence type="ECO:0000256" key="8">
    <source>
        <dbReference type="ARBA" id="ARBA00022723"/>
    </source>
</evidence>
<proteinExistence type="inferred from homology"/>
<dbReference type="GO" id="GO:0009328">
    <property type="term" value="C:phenylalanine-tRNA ligase complex"/>
    <property type="evidence" value="ECO:0007669"/>
    <property type="project" value="TreeGrafter"/>
</dbReference>
<dbReference type="Proteomes" id="UP000007799">
    <property type="component" value="Unassembled WGS sequence"/>
</dbReference>
<evidence type="ECO:0000256" key="14">
    <source>
        <dbReference type="ARBA" id="ARBA00030612"/>
    </source>
</evidence>
<name>F2UL56_SALR5</name>
<dbReference type="InterPro" id="IPR040725">
    <property type="entry name" value="PheRS_DBD3"/>
</dbReference>
<evidence type="ECO:0000256" key="4">
    <source>
        <dbReference type="ARBA" id="ARBA00011209"/>
    </source>
</evidence>
<dbReference type="InterPro" id="IPR040724">
    <property type="entry name" value="PheRS_DBD1"/>
</dbReference>
<accession>F2UL56</accession>
<evidence type="ECO:0000256" key="6">
    <source>
        <dbReference type="ARBA" id="ARBA00022490"/>
    </source>
</evidence>
<comment type="subcellular location">
    <subcellularLocation>
        <location evidence="2">Cytoplasm</location>
    </subcellularLocation>
</comment>
<evidence type="ECO:0000259" key="16">
    <source>
        <dbReference type="PROSITE" id="PS50862"/>
    </source>
</evidence>
<dbReference type="InterPro" id="IPR006195">
    <property type="entry name" value="aa-tRNA-synth_II"/>
</dbReference>
<evidence type="ECO:0000313" key="18">
    <source>
        <dbReference type="Proteomes" id="UP000007799"/>
    </source>
</evidence>
<dbReference type="InterPro" id="IPR004529">
    <property type="entry name" value="Phe-tRNA-synth_IIc_asu"/>
</dbReference>
<evidence type="ECO:0000256" key="13">
    <source>
        <dbReference type="ARBA" id="ARBA00023146"/>
    </source>
</evidence>
<dbReference type="Pfam" id="PF18553">
    <property type="entry name" value="PheRS_DBD3"/>
    <property type="match status" value="1"/>
</dbReference>
<dbReference type="OMA" id="QIEGWVM"/>
<keyword evidence="7" id="KW-0436">Ligase</keyword>
<dbReference type="FunFam" id="3.30.930.10:FF:000033">
    <property type="entry name" value="Phenylalanine--tRNA ligase alpha subunit"/>
    <property type="match status" value="1"/>
</dbReference>
<evidence type="ECO:0000256" key="2">
    <source>
        <dbReference type="ARBA" id="ARBA00004496"/>
    </source>
</evidence>
<dbReference type="Gene3D" id="3.30.930.10">
    <property type="entry name" value="Bira Bifunctional Protein, Domain 2"/>
    <property type="match status" value="1"/>
</dbReference>
<keyword evidence="10" id="KW-0067">ATP-binding</keyword>
<feature type="domain" description="Aminoacyl-transfer RNA synthetases class-II family profile" evidence="16">
    <location>
        <begin position="229"/>
        <end position="481"/>
    </location>
</feature>
<dbReference type="Pfam" id="PF18552">
    <property type="entry name" value="PheRS_DBD1"/>
    <property type="match status" value="1"/>
</dbReference>
<keyword evidence="18" id="KW-1185">Reference proteome</keyword>
<evidence type="ECO:0000256" key="10">
    <source>
        <dbReference type="ARBA" id="ARBA00022840"/>
    </source>
</evidence>
<evidence type="ECO:0000256" key="11">
    <source>
        <dbReference type="ARBA" id="ARBA00022842"/>
    </source>
</evidence>
<dbReference type="GO" id="GO:0006432">
    <property type="term" value="P:phenylalanyl-tRNA aminoacylation"/>
    <property type="evidence" value="ECO:0007669"/>
    <property type="project" value="InterPro"/>
</dbReference>
<dbReference type="Pfam" id="PF01409">
    <property type="entry name" value="tRNA-synt_2d"/>
    <property type="match status" value="1"/>
</dbReference>
<dbReference type="GO" id="GO:0005524">
    <property type="term" value="F:ATP binding"/>
    <property type="evidence" value="ECO:0007669"/>
    <property type="project" value="UniProtKB-KW"/>
</dbReference>
<sequence length="496" mass="56592">MPAKQKEDLLKVVDTHGACFSRELAAEWKVHHDVIVGFMKSIQSYGDILETKENKVERWEVTAEGANVILHGSPEVAVASRATPEGRSRDEIFAEVGQMGNVGLGKAIKLKWIKTEKKGDQTIVTRIAEDLKDTVKEQLQAIQADDADMLKNTAVLKDLKKRKLIEKKQFTTYAISKGREFSLTLEKREADLTPEMLADGSWQTTKFKQFNLQALGTPVNYAALHPLMKVRTEYRQIFLEMGFEEMPTSRFVESAFWNFDALFQPQQHPARDAHDTFFMSLPEKSTDFPPEYLERVKQTHENGGGYGSQGYEYDWKLEEAQKNILRTHTTAVSARMLYKLAQNKPFKPVKYFSIDRVFRNETLDATHLAEFHQIEGVIADYNLTLGDLIGTLESFFKRLGIEDLRFKPAYNPYTEPSMEVFSYHKGLDKVVEIGNSGIFRPEMLRPMGLPEDVVVIAWGLSLERPTMIKYGYSNIRDLIGPKVNLLAAKEKPIVRI</sequence>
<dbReference type="InParanoid" id="F2UL56"/>
<dbReference type="NCBIfam" id="TIGR00468">
    <property type="entry name" value="pheS"/>
    <property type="match status" value="1"/>
</dbReference>
<dbReference type="PANTHER" id="PTHR11538">
    <property type="entry name" value="PHENYLALANYL-TRNA SYNTHETASE"/>
    <property type="match status" value="1"/>
</dbReference>
<dbReference type="STRING" id="946362.F2UL56"/>
<evidence type="ECO:0000256" key="5">
    <source>
        <dbReference type="ARBA" id="ARBA00012814"/>
    </source>
</evidence>
<dbReference type="PANTHER" id="PTHR11538:SF40">
    <property type="entry name" value="PHENYLALANINE--TRNA LIGASE ALPHA SUBUNIT"/>
    <property type="match status" value="1"/>
</dbReference>
<comment type="cofactor">
    <cofactor evidence="1">
        <name>Mg(2+)</name>
        <dbReference type="ChEBI" id="CHEBI:18420"/>
    </cofactor>
</comment>
<evidence type="ECO:0000256" key="12">
    <source>
        <dbReference type="ARBA" id="ARBA00022917"/>
    </source>
</evidence>
<organism evidence="18">
    <name type="scientific">Salpingoeca rosetta (strain ATCC 50818 / BSB-021)</name>
    <dbReference type="NCBI Taxonomy" id="946362"/>
    <lineage>
        <taxon>Eukaryota</taxon>
        <taxon>Choanoflagellata</taxon>
        <taxon>Craspedida</taxon>
        <taxon>Salpingoecidae</taxon>
        <taxon>Salpingoeca</taxon>
    </lineage>
</organism>
<keyword evidence="12" id="KW-0648">Protein biosynthesis</keyword>
<reference evidence="17" key="1">
    <citation type="submission" date="2009-08" db="EMBL/GenBank/DDBJ databases">
        <title>Annotation of Salpingoeca rosetta.</title>
        <authorList>
            <consortium name="The Broad Institute Genome Sequencing Platform"/>
            <person name="Russ C."/>
            <person name="Cuomo C."/>
            <person name="Burger G."/>
            <person name="Gray M.W."/>
            <person name="Holland P.W.H."/>
            <person name="King N."/>
            <person name="Lang F.B.F."/>
            <person name="Roger A.J."/>
            <person name="Ruiz-Trillo I."/>
            <person name="Young S.K."/>
            <person name="Zeng Q."/>
            <person name="Gargeya S."/>
            <person name="Alvarado L."/>
            <person name="Berlin A."/>
            <person name="Chapman S.B."/>
            <person name="Chen Z."/>
            <person name="Freedman E."/>
            <person name="Gellesch M."/>
            <person name="Goldberg J."/>
            <person name="Griggs A."/>
            <person name="Gujja S."/>
            <person name="Heilman E."/>
            <person name="Heiman D."/>
            <person name="Howarth C."/>
            <person name="Mehta T."/>
            <person name="Neiman D."/>
            <person name="Pearson M."/>
            <person name="Roberts A."/>
            <person name="Saif S."/>
            <person name="Shea T."/>
            <person name="Shenoy N."/>
            <person name="Sisk P."/>
            <person name="Stolte C."/>
            <person name="Sykes S."/>
            <person name="White J."/>
            <person name="Yandava C."/>
            <person name="Haas B."/>
            <person name="Nusbaum C."/>
            <person name="Birren B."/>
        </authorList>
    </citation>
    <scope>NUCLEOTIDE SEQUENCE [LARGE SCALE GENOMIC DNA]</scope>
    <source>
        <strain evidence="17">ATCC 50818</strain>
    </source>
</reference>
<evidence type="ECO:0000256" key="7">
    <source>
        <dbReference type="ARBA" id="ARBA00022598"/>
    </source>
</evidence>
<dbReference type="OrthoDB" id="238316at2759"/>
<evidence type="ECO:0000256" key="1">
    <source>
        <dbReference type="ARBA" id="ARBA00001946"/>
    </source>
</evidence>
<protein>
    <recommendedName>
        <fullName evidence="5">phenylalanine--tRNA ligase</fullName>
        <ecNumber evidence="5">6.1.1.20</ecNumber>
    </recommendedName>
    <alternativeName>
        <fullName evidence="14">Phenylalanyl-tRNA synthetase alpha subunit</fullName>
    </alternativeName>
</protein>
<dbReference type="Gene3D" id="1.10.10.2320">
    <property type="match status" value="1"/>
</dbReference>
<evidence type="ECO:0000256" key="3">
    <source>
        <dbReference type="ARBA" id="ARBA00006703"/>
    </source>
</evidence>
<dbReference type="Gene3D" id="1.10.10.2330">
    <property type="match status" value="1"/>
</dbReference>
<evidence type="ECO:0000313" key="17">
    <source>
        <dbReference type="EMBL" id="EGD77855.1"/>
    </source>
</evidence>
<dbReference type="SUPFAM" id="SSF55681">
    <property type="entry name" value="Class II aaRS and biotin synthetases"/>
    <property type="match status" value="1"/>
</dbReference>
<evidence type="ECO:0000256" key="15">
    <source>
        <dbReference type="ARBA" id="ARBA00049255"/>
    </source>
</evidence>
<dbReference type="InterPro" id="IPR002319">
    <property type="entry name" value="Phenylalanyl-tRNA_Synthase"/>
</dbReference>
<comment type="similarity">
    <text evidence="3">Belongs to the class-II aminoacyl-tRNA synthetase family. Phe-tRNA synthetase alpha subunit type 2 subfamily.</text>
</comment>
<dbReference type="AlphaFoldDB" id="F2UL56"/>
<dbReference type="Gene3D" id="3.30.1370.240">
    <property type="match status" value="1"/>
</dbReference>
<comment type="catalytic activity">
    <reaction evidence="15">
        <text>tRNA(Phe) + L-phenylalanine + ATP = L-phenylalanyl-tRNA(Phe) + AMP + diphosphate + H(+)</text>
        <dbReference type="Rhea" id="RHEA:19413"/>
        <dbReference type="Rhea" id="RHEA-COMP:9668"/>
        <dbReference type="Rhea" id="RHEA-COMP:9699"/>
        <dbReference type="ChEBI" id="CHEBI:15378"/>
        <dbReference type="ChEBI" id="CHEBI:30616"/>
        <dbReference type="ChEBI" id="CHEBI:33019"/>
        <dbReference type="ChEBI" id="CHEBI:58095"/>
        <dbReference type="ChEBI" id="CHEBI:78442"/>
        <dbReference type="ChEBI" id="CHEBI:78531"/>
        <dbReference type="ChEBI" id="CHEBI:456215"/>
        <dbReference type="EC" id="6.1.1.20"/>
    </reaction>
</comment>
<dbReference type="KEGG" id="sre:PTSG_09488"/>
<keyword evidence="13 17" id="KW-0030">Aminoacyl-tRNA synthetase</keyword>
<dbReference type="GO" id="GO:0005829">
    <property type="term" value="C:cytosol"/>
    <property type="evidence" value="ECO:0007669"/>
    <property type="project" value="TreeGrafter"/>
</dbReference>
<dbReference type="RefSeq" id="XP_004989919.1">
    <property type="nucleotide sequence ID" value="XM_004989862.1"/>
</dbReference>
<dbReference type="PROSITE" id="PS50862">
    <property type="entry name" value="AA_TRNA_LIGASE_II"/>
    <property type="match status" value="1"/>
</dbReference>
<dbReference type="GO" id="GO:0000049">
    <property type="term" value="F:tRNA binding"/>
    <property type="evidence" value="ECO:0007669"/>
    <property type="project" value="InterPro"/>
</dbReference>
<dbReference type="NCBIfam" id="NF003210">
    <property type="entry name" value="PRK04172.1"/>
    <property type="match status" value="1"/>
</dbReference>
<dbReference type="GO" id="GO:0004826">
    <property type="term" value="F:phenylalanine-tRNA ligase activity"/>
    <property type="evidence" value="ECO:0007669"/>
    <property type="project" value="UniProtKB-EC"/>
</dbReference>
<dbReference type="GO" id="GO:0046872">
    <property type="term" value="F:metal ion binding"/>
    <property type="evidence" value="ECO:0007669"/>
    <property type="project" value="UniProtKB-KW"/>
</dbReference>
<keyword evidence="6" id="KW-0963">Cytoplasm</keyword>
<evidence type="ECO:0000256" key="9">
    <source>
        <dbReference type="ARBA" id="ARBA00022741"/>
    </source>
</evidence>
<gene>
    <name evidence="17" type="ORF">PTSG_09488</name>
</gene>
<dbReference type="EMBL" id="GL832980">
    <property type="protein sequence ID" value="EGD77855.1"/>
    <property type="molecule type" value="Genomic_DNA"/>
</dbReference>
<keyword evidence="9" id="KW-0547">Nucleotide-binding</keyword>
<comment type="subunit">
    <text evidence="4">Tetramer of two alpha and two beta subunits.</text>
</comment>